<dbReference type="GO" id="GO:0071897">
    <property type="term" value="P:DNA biosynthetic process"/>
    <property type="evidence" value="ECO:0007669"/>
    <property type="project" value="UniProtKB-KW"/>
</dbReference>
<keyword evidence="4 9" id="KW-0547">Nucleotide-binding</keyword>
<dbReference type="SUPFAM" id="SSF52540">
    <property type="entry name" value="P-loop containing nucleoside triphosphate hydrolases"/>
    <property type="match status" value="1"/>
</dbReference>
<evidence type="ECO:0000313" key="11">
    <source>
        <dbReference type="EMBL" id="CAD7268807.1"/>
    </source>
</evidence>
<keyword evidence="6 9" id="KW-0067">ATP-binding</keyword>
<gene>
    <name evidence="11" type="ORF">TSIB3V08_LOCUS12807</name>
</gene>
<evidence type="ECO:0000256" key="8">
    <source>
        <dbReference type="ARBA" id="ARBA00048113"/>
    </source>
</evidence>
<dbReference type="Gene3D" id="3.40.50.300">
    <property type="entry name" value="P-loop containing nucleotide triphosphate hydrolases"/>
    <property type="match status" value="1"/>
</dbReference>
<comment type="subunit">
    <text evidence="7">Homotetramer. Tetramerization from dimerization is induced by ATP and increases catalytic efficiency due to a high affinity for thymidine. Tetramerization is inhibited by phosphorylation at Ser-13. Interacts (via the KEN box) with FZR1.</text>
</comment>
<evidence type="ECO:0000256" key="5">
    <source>
        <dbReference type="ARBA" id="ARBA00022777"/>
    </source>
</evidence>
<dbReference type="GO" id="GO:0046104">
    <property type="term" value="P:thymidine metabolic process"/>
    <property type="evidence" value="ECO:0007669"/>
    <property type="project" value="TreeGrafter"/>
</dbReference>
<dbReference type="EMBL" id="OC016648">
    <property type="protein sequence ID" value="CAD7268807.1"/>
    <property type="molecule type" value="Genomic_DNA"/>
</dbReference>
<dbReference type="PANTHER" id="PTHR11441:SF0">
    <property type="entry name" value="THYMIDINE KINASE, CYTOSOLIC"/>
    <property type="match status" value="1"/>
</dbReference>
<dbReference type="PANTHER" id="PTHR11441">
    <property type="entry name" value="THYMIDINE KINASE"/>
    <property type="match status" value="1"/>
</dbReference>
<proteinExistence type="inferred from homology"/>
<evidence type="ECO:0000256" key="9">
    <source>
        <dbReference type="RuleBase" id="RU000544"/>
    </source>
</evidence>
<dbReference type="AlphaFoldDB" id="A0A7R9B984"/>
<evidence type="ECO:0000256" key="6">
    <source>
        <dbReference type="ARBA" id="ARBA00022840"/>
    </source>
</evidence>
<keyword evidence="5 9" id="KW-0418">Kinase</keyword>
<evidence type="ECO:0000256" key="7">
    <source>
        <dbReference type="ARBA" id="ARBA00046642"/>
    </source>
</evidence>
<organism evidence="11">
    <name type="scientific">Timema shepardi</name>
    <name type="common">Walking stick</name>
    <dbReference type="NCBI Taxonomy" id="629360"/>
    <lineage>
        <taxon>Eukaryota</taxon>
        <taxon>Metazoa</taxon>
        <taxon>Ecdysozoa</taxon>
        <taxon>Arthropoda</taxon>
        <taxon>Hexapoda</taxon>
        <taxon>Insecta</taxon>
        <taxon>Pterygota</taxon>
        <taxon>Neoptera</taxon>
        <taxon>Polyneoptera</taxon>
        <taxon>Phasmatodea</taxon>
        <taxon>Timematodea</taxon>
        <taxon>Timematoidea</taxon>
        <taxon>Timematidae</taxon>
        <taxon>Timema</taxon>
    </lineage>
</organism>
<keyword evidence="3 9" id="KW-0808">Transferase</keyword>
<evidence type="ECO:0000256" key="1">
    <source>
        <dbReference type="ARBA" id="ARBA00007587"/>
    </source>
</evidence>
<dbReference type="EC" id="2.7.1.21" evidence="9"/>
<evidence type="ECO:0000256" key="10">
    <source>
        <dbReference type="RuleBase" id="RU004165"/>
    </source>
</evidence>
<dbReference type="Pfam" id="PF00265">
    <property type="entry name" value="TK"/>
    <property type="match status" value="1"/>
</dbReference>
<sequence length="128" mass="14327">MANEGKVVIVAALDGTFQRVGFGRILELVPLAESVVKLQAVCVICYSNASYTKRIGNEKEVSSYLVSTGVAYTCNFYPWDHIKSLVYATTVDNKEEFTIRIWCAIDNINATPTSFEDVRFNMLHSIHV</sequence>
<protein>
    <recommendedName>
        <fullName evidence="9">Thymidine kinase</fullName>
        <ecNumber evidence="9">2.7.1.21</ecNumber>
    </recommendedName>
</protein>
<dbReference type="GO" id="GO:0005524">
    <property type="term" value="F:ATP binding"/>
    <property type="evidence" value="ECO:0007669"/>
    <property type="project" value="UniProtKB-KW"/>
</dbReference>
<comment type="catalytic activity">
    <reaction evidence="8">
        <text>thymidine + ATP = dTMP + ADP + H(+)</text>
        <dbReference type="Rhea" id="RHEA:19129"/>
        <dbReference type="ChEBI" id="CHEBI:15378"/>
        <dbReference type="ChEBI" id="CHEBI:17748"/>
        <dbReference type="ChEBI" id="CHEBI:30616"/>
        <dbReference type="ChEBI" id="CHEBI:63528"/>
        <dbReference type="ChEBI" id="CHEBI:456216"/>
        <dbReference type="EC" id="2.7.1.21"/>
    </reaction>
    <physiologicalReaction direction="left-to-right" evidence="8">
        <dbReference type="Rhea" id="RHEA:19130"/>
    </physiologicalReaction>
</comment>
<dbReference type="InterPro" id="IPR027417">
    <property type="entry name" value="P-loop_NTPase"/>
</dbReference>
<name>A0A7R9B984_TIMSH</name>
<dbReference type="InterPro" id="IPR001267">
    <property type="entry name" value="Thymidine_kinase"/>
</dbReference>
<dbReference type="GO" id="GO:0004797">
    <property type="term" value="F:thymidine kinase activity"/>
    <property type="evidence" value="ECO:0007669"/>
    <property type="project" value="UniProtKB-EC"/>
</dbReference>
<comment type="similarity">
    <text evidence="1 10">Belongs to the thymidine kinase family.</text>
</comment>
<evidence type="ECO:0000256" key="3">
    <source>
        <dbReference type="ARBA" id="ARBA00022679"/>
    </source>
</evidence>
<evidence type="ECO:0000256" key="2">
    <source>
        <dbReference type="ARBA" id="ARBA00022634"/>
    </source>
</evidence>
<dbReference type="Gene3D" id="3.30.60.20">
    <property type="match status" value="1"/>
</dbReference>
<keyword evidence="2 9" id="KW-0237">DNA synthesis</keyword>
<reference evidence="11" key="1">
    <citation type="submission" date="2020-11" db="EMBL/GenBank/DDBJ databases">
        <authorList>
            <person name="Tran Van P."/>
        </authorList>
    </citation>
    <scope>NUCLEOTIDE SEQUENCE</scope>
</reference>
<accession>A0A7R9B984</accession>
<evidence type="ECO:0000256" key="4">
    <source>
        <dbReference type="ARBA" id="ARBA00022741"/>
    </source>
</evidence>